<protein>
    <recommendedName>
        <fullName evidence="2">HTH cro/C1-type domain-containing protein</fullName>
    </recommendedName>
</protein>
<dbReference type="InterPro" id="IPR001387">
    <property type="entry name" value="Cro/C1-type_HTH"/>
</dbReference>
<dbReference type="PANTHER" id="PTHR36924">
    <property type="entry name" value="ANTITOXIN HIGA-1"/>
    <property type="match status" value="1"/>
</dbReference>
<dbReference type="SMART" id="SM00530">
    <property type="entry name" value="HTH_XRE"/>
    <property type="match status" value="1"/>
</dbReference>
<dbReference type="PROSITE" id="PS50943">
    <property type="entry name" value="HTH_CROC1"/>
    <property type="match status" value="1"/>
</dbReference>
<feature type="domain" description="HTH cro/C1-type" evidence="2">
    <location>
        <begin position="23"/>
        <end position="69"/>
    </location>
</feature>
<name>W4LK54_ENTF1</name>
<dbReference type="HOGENOM" id="CLU_140230_5_0_7"/>
<dbReference type="PANTHER" id="PTHR36924:SF1">
    <property type="entry name" value="ANTITOXIN HIGA-1"/>
    <property type="match status" value="1"/>
</dbReference>
<dbReference type="EMBL" id="AZHW01000626">
    <property type="protein sequence ID" value="ETW97736.1"/>
    <property type="molecule type" value="Genomic_DNA"/>
</dbReference>
<dbReference type="InterPro" id="IPR013430">
    <property type="entry name" value="Toxin_antidote_HigA"/>
</dbReference>
<gene>
    <name evidence="3" type="ORF">ETSY1_21490</name>
</gene>
<organism evidence="3 4">
    <name type="scientific">Entotheonella factor</name>
    <dbReference type="NCBI Taxonomy" id="1429438"/>
    <lineage>
        <taxon>Bacteria</taxon>
        <taxon>Pseudomonadati</taxon>
        <taxon>Nitrospinota/Tectimicrobiota group</taxon>
        <taxon>Candidatus Tectimicrobiota</taxon>
        <taxon>Candidatus Entotheonellia</taxon>
        <taxon>Candidatus Entotheonellales</taxon>
        <taxon>Candidatus Entotheonellaceae</taxon>
        <taxon>Candidatus Entotheonella</taxon>
    </lineage>
</organism>
<evidence type="ECO:0000313" key="3">
    <source>
        <dbReference type="EMBL" id="ETW97736.1"/>
    </source>
</evidence>
<dbReference type="NCBIfam" id="TIGR02607">
    <property type="entry name" value="antidote_HigA"/>
    <property type="match status" value="1"/>
</dbReference>
<reference evidence="3 4" key="1">
    <citation type="journal article" date="2014" name="Nature">
        <title>An environmental bacterial taxon with a large and distinct metabolic repertoire.</title>
        <authorList>
            <person name="Wilson M.C."/>
            <person name="Mori T."/>
            <person name="Ruckert C."/>
            <person name="Uria A.R."/>
            <person name="Helf M.J."/>
            <person name="Takada K."/>
            <person name="Gernert C."/>
            <person name="Steffens U.A."/>
            <person name="Heycke N."/>
            <person name="Schmitt S."/>
            <person name="Rinke C."/>
            <person name="Helfrich E.J."/>
            <person name="Brachmann A.O."/>
            <person name="Gurgui C."/>
            <person name="Wakimoto T."/>
            <person name="Kracht M."/>
            <person name="Crusemann M."/>
            <person name="Hentschel U."/>
            <person name="Abe I."/>
            <person name="Matsunaga S."/>
            <person name="Kalinowski J."/>
            <person name="Takeyama H."/>
            <person name="Piel J."/>
        </authorList>
    </citation>
    <scope>NUCLEOTIDE SEQUENCE [LARGE SCALE GENOMIC DNA]</scope>
    <source>
        <strain evidence="4">TSY1</strain>
    </source>
</reference>
<keyword evidence="1" id="KW-0238">DNA-binding</keyword>
<evidence type="ECO:0000313" key="4">
    <source>
        <dbReference type="Proteomes" id="UP000019141"/>
    </source>
</evidence>
<comment type="caution">
    <text evidence="3">The sequence shown here is derived from an EMBL/GenBank/DDBJ whole genome shotgun (WGS) entry which is preliminary data.</text>
</comment>
<dbReference type="GO" id="GO:0003677">
    <property type="term" value="F:DNA binding"/>
    <property type="evidence" value="ECO:0007669"/>
    <property type="project" value="UniProtKB-KW"/>
</dbReference>
<dbReference type="Pfam" id="PF01381">
    <property type="entry name" value="HTH_3"/>
    <property type="match status" value="1"/>
</dbReference>
<dbReference type="InterPro" id="IPR010982">
    <property type="entry name" value="Lambda_DNA-bd_dom_sf"/>
</dbReference>
<dbReference type="CDD" id="cd00093">
    <property type="entry name" value="HTH_XRE"/>
    <property type="match status" value="1"/>
</dbReference>
<evidence type="ECO:0000259" key="2">
    <source>
        <dbReference type="PROSITE" id="PS50943"/>
    </source>
</evidence>
<dbReference type="SUPFAM" id="SSF47413">
    <property type="entry name" value="lambda repressor-like DNA-binding domains"/>
    <property type="match status" value="1"/>
</dbReference>
<keyword evidence="4" id="KW-1185">Reference proteome</keyword>
<sequence>MTTQLEPMTPGEILRDEFMADYGLSQNRLALALHVPVSIINRVVNNKYRITAELALRLATYFGTSPQFWMNLQTSYDLRKAEREKGAQVKQEVQPV</sequence>
<proteinExistence type="predicted"/>
<dbReference type="AlphaFoldDB" id="W4LK54"/>
<dbReference type="Proteomes" id="UP000019141">
    <property type="component" value="Unassembled WGS sequence"/>
</dbReference>
<evidence type="ECO:0000256" key="1">
    <source>
        <dbReference type="ARBA" id="ARBA00023125"/>
    </source>
</evidence>
<accession>W4LK54</accession>
<dbReference type="Gene3D" id="1.10.260.40">
    <property type="entry name" value="lambda repressor-like DNA-binding domains"/>
    <property type="match status" value="1"/>
</dbReference>